<dbReference type="Proteomes" id="UP000321947">
    <property type="component" value="Unassembled WGS sequence"/>
</dbReference>
<evidence type="ECO:0000256" key="4">
    <source>
        <dbReference type="PROSITE-ProRule" id="PRU00175"/>
    </source>
</evidence>
<dbReference type="Pfam" id="PF13639">
    <property type="entry name" value="zf-RING_2"/>
    <property type="match status" value="1"/>
</dbReference>
<dbReference type="PROSITE" id="PS50089">
    <property type="entry name" value="ZF_RING_2"/>
    <property type="match status" value="1"/>
</dbReference>
<dbReference type="GO" id="GO:0008270">
    <property type="term" value="F:zinc ion binding"/>
    <property type="evidence" value="ECO:0007669"/>
    <property type="project" value="UniProtKB-KW"/>
</dbReference>
<accession>A0A5D3DV52</accession>
<evidence type="ECO:0000313" key="8">
    <source>
        <dbReference type="EMBL" id="TYK27606.1"/>
    </source>
</evidence>
<organism evidence="8 9">
    <name type="scientific">Cucumis melo var. makuwa</name>
    <name type="common">Oriental melon</name>
    <dbReference type="NCBI Taxonomy" id="1194695"/>
    <lineage>
        <taxon>Eukaryota</taxon>
        <taxon>Viridiplantae</taxon>
        <taxon>Streptophyta</taxon>
        <taxon>Embryophyta</taxon>
        <taxon>Tracheophyta</taxon>
        <taxon>Spermatophyta</taxon>
        <taxon>Magnoliopsida</taxon>
        <taxon>eudicotyledons</taxon>
        <taxon>Gunneridae</taxon>
        <taxon>Pentapetalae</taxon>
        <taxon>rosids</taxon>
        <taxon>fabids</taxon>
        <taxon>Cucurbitales</taxon>
        <taxon>Cucurbitaceae</taxon>
        <taxon>Benincaseae</taxon>
        <taxon>Cucumis</taxon>
    </lineage>
</organism>
<keyword evidence="2 4" id="KW-0863">Zinc-finger</keyword>
<name>A0A5D3DV52_CUCMM</name>
<dbReference type="InterPro" id="IPR001841">
    <property type="entry name" value="Znf_RING"/>
</dbReference>
<evidence type="ECO:0000256" key="1">
    <source>
        <dbReference type="ARBA" id="ARBA00022723"/>
    </source>
</evidence>
<keyword evidence="1" id="KW-0479">Metal-binding</keyword>
<dbReference type="SMART" id="SM00292">
    <property type="entry name" value="BRCT"/>
    <property type="match status" value="1"/>
</dbReference>
<dbReference type="Pfam" id="PF12738">
    <property type="entry name" value="PTCB-BRCT"/>
    <property type="match status" value="1"/>
</dbReference>
<dbReference type="Gene3D" id="3.40.50.10190">
    <property type="entry name" value="BRCT domain"/>
    <property type="match status" value="1"/>
</dbReference>
<dbReference type="PROSITE" id="PS50172">
    <property type="entry name" value="BRCT"/>
    <property type="match status" value="1"/>
</dbReference>
<evidence type="ECO:0000313" key="9">
    <source>
        <dbReference type="Proteomes" id="UP000321947"/>
    </source>
</evidence>
<evidence type="ECO:0000256" key="5">
    <source>
        <dbReference type="SAM" id="MobiDB-lite"/>
    </source>
</evidence>
<comment type="caution">
    <text evidence="8">The sequence shown here is derived from an EMBL/GenBank/DDBJ whole genome shotgun (WGS) entry which is preliminary data.</text>
</comment>
<proteinExistence type="predicted"/>
<feature type="compositionally biased region" description="Polar residues" evidence="5">
    <location>
        <begin position="209"/>
        <end position="223"/>
    </location>
</feature>
<dbReference type="InterPro" id="IPR017907">
    <property type="entry name" value="Znf_RING_CS"/>
</dbReference>
<dbReference type="PANTHER" id="PTHR47776">
    <property type="entry name" value="F5A8.9 PROTEIN"/>
    <property type="match status" value="1"/>
</dbReference>
<dbReference type="SUPFAM" id="SSF52113">
    <property type="entry name" value="BRCT domain"/>
    <property type="match status" value="1"/>
</dbReference>
<dbReference type="EMBL" id="SSTD01002671">
    <property type="protein sequence ID" value="TYK27606.1"/>
    <property type="molecule type" value="Genomic_DNA"/>
</dbReference>
<evidence type="ECO:0000256" key="3">
    <source>
        <dbReference type="ARBA" id="ARBA00022833"/>
    </source>
</evidence>
<protein>
    <submittedName>
        <fullName evidence="8">BRCT domain-containing protein</fullName>
    </submittedName>
</protein>
<sequence>MEEEEHEEDHGRANRILSCPNRIPGCPIEGMESVVVTVSGYRGTERFNLIKMISYTGASYVGAMSRSITHLICWELQGRKFDLAKKFRTIIVNHHWLEDCIKHGKRVPEGPYILQSGQSVGPLSMKLPLADKGSVSAKKYNLLSEKLHNYGNVEDQSITDICSSSDSILPRCSLLDKDLSSDFRKSDDTANKPKYKVRKRISKQEDPSRSSSRNCFEEPTSSGFLAIKRGSSSSLARDKRKGESSNQDSTVKSSRRRHLLVSNNSSEDHNKPDIWNFDPERYHLGTHNSLKVPSSHWAAETDMEVVNIGGTSDCERLCDERGLASIRFEGIEAYENQSTSNDTNLLVDNAPRVLPITPEDELHNMNDLQKNIEDPVIELNASLPPTSTELSCVICWTDFSSTRGVLPCGHRFCYSCIQNWADHMALSRKISTCPLCKASFLSITKVEDAATSDQKIYSQTIPCGPSLLDIYLLSDERTLNNVVQCMPLSGTRGPPHELPSLSNSTNSFLLSGPTVVTMDLYSLQGSADTLSKPLIFHLGIRVSSMRKKPPNALNLDLGTGERHTATILLVSEAKHIGCDCKEKLKLAEDFEAKKSQSASHKSFNAKLHLTERKF</sequence>
<dbReference type="SUPFAM" id="SSF57850">
    <property type="entry name" value="RING/U-box"/>
    <property type="match status" value="1"/>
</dbReference>
<keyword evidence="3" id="KW-0862">Zinc</keyword>
<dbReference type="PROSITE" id="PS00518">
    <property type="entry name" value="ZF_RING_1"/>
    <property type="match status" value="1"/>
</dbReference>
<gene>
    <name evidence="8" type="ORF">E5676_scaffold86G00240</name>
</gene>
<dbReference type="InterPro" id="IPR036420">
    <property type="entry name" value="BRCT_dom_sf"/>
</dbReference>
<dbReference type="AlphaFoldDB" id="A0A5D3DV52"/>
<evidence type="ECO:0000256" key="2">
    <source>
        <dbReference type="ARBA" id="ARBA00022771"/>
    </source>
</evidence>
<dbReference type="Gene3D" id="3.30.40.10">
    <property type="entry name" value="Zinc/RING finger domain, C3HC4 (zinc finger)"/>
    <property type="match status" value="1"/>
</dbReference>
<dbReference type="PANTHER" id="PTHR47776:SF2">
    <property type="entry name" value="RING-TYPE E3 UBIQUITIN TRANSFERASE BRCA1"/>
    <property type="match status" value="1"/>
</dbReference>
<feature type="domain" description="RING-type" evidence="6">
    <location>
        <begin position="392"/>
        <end position="437"/>
    </location>
</feature>
<dbReference type="SMART" id="SM00184">
    <property type="entry name" value="RING"/>
    <property type="match status" value="1"/>
</dbReference>
<feature type="region of interest" description="Disordered" evidence="5">
    <location>
        <begin position="183"/>
        <end position="273"/>
    </location>
</feature>
<reference evidence="8 9" key="1">
    <citation type="submission" date="2019-08" db="EMBL/GenBank/DDBJ databases">
        <title>Draft genome sequences of two oriental melons (Cucumis melo L. var makuwa).</title>
        <authorList>
            <person name="Kwon S.-Y."/>
        </authorList>
    </citation>
    <scope>NUCLEOTIDE SEQUENCE [LARGE SCALE GENOMIC DNA]</scope>
    <source>
        <strain evidence="9">cv. Chang Bougi</strain>
        <tissue evidence="8">Leaf</tissue>
    </source>
</reference>
<feature type="domain" description="BRCT" evidence="7">
    <location>
        <begin position="31"/>
        <end position="114"/>
    </location>
</feature>
<dbReference type="InterPro" id="IPR001357">
    <property type="entry name" value="BRCT_dom"/>
</dbReference>
<evidence type="ECO:0000259" key="7">
    <source>
        <dbReference type="PROSITE" id="PS50172"/>
    </source>
</evidence>
<evidence type="ECO:0000259" key="6">
    <source>
        <dbReference type="PROSITE" id="PS50089"/>
    </source>
</evidence>
<dbReference type="InterPro" id="IPR013083">
    <property type="entry name" value="Znf_RING/FYVE/PHD"/>
</dbReference>